<feature type="compositionally biased region" description="Polar residues" evidence="1">
    <location>
        <begin position="12"/>
        <end position="27"/>
    </location>
</feature>
<dbReference type="STRING" id="1288826.MSNKSG1_08223"/>
<reference evidence="3 4" key="1">
    <citation type="journal article" date="2013" name="Genome Announc.">
        <title>Genome Sequence of Hydrothermal Arsenic-Respiring Bacterium Marinobacter santoriniensis NKSG1T.</title>
        <authorList>
            <person name="Handley K.M."/>
            <person name="Upton M."/>
            <person name="Beatson S.A."/>
            <person name="Hery M."/>
            <person name="Lloyd J.R."/>
        </authorList>
    </citation>
    <scope>NUCLEOTIDE SEQUENCE [LARGE SCALE GENOMIC DNA]</scope>
    <source>
        <strain evidence="3 4">NKSG1</strain>
    </source>
</reference>
<accession>M7DDT9</accession>
<dbReference type="AlphaFoldDB" id="M7DDT9"/>
<organism evidence="3 4">
    <name type="scientific">Marinobacter santoriniensis NKSG1</name>
    <dbReference type="NCBI Taxonomy" id="1288826"/>
    <lineage>
        <taxon>Bacteria</taxon>
        <taxon>Pseudomonadati</taxon>
        <taxon>Pseudomonadota</taxon>
        <taxon>Gammaproteobacteria</taxon>
        <taxon>Pseudomonadales</taxon>
        <taxon>Marinobacteraceae</taxon>
        <taxon>Marinobacter</taxon>
    </lineage>
</organism>
<dbReference type="Gene3D" id="3.30.750.140">
    <property type="match status" value="1"/>
</dbReference>
<feature type="domain" description="Flagellar hook-length control protein-like C-terminal" evidence="2">
    <location>
        <begin position="360"/>
        <end position="432"/>
    </location>
</feature>
<proteinExistence type="predicted"/>
<keyword evidence="4" id="KW-1185">Reference proteome</keyword>
<dbReference type="EMBL" id="APAT01000015">
    <property type="protein sequence ID" value="EMP55842.1"/>
    <property type="molecule type" value="Genomic_DNA"/>
</dbReference>
<evidence type="ECO:0000313" key="3">
    <source>
        <dbReference type="EMBL" id="EMP55842.1"/>
    </source>
</evidence>
<dbReference type="Pfam" id="PF02120">
    <property type="entry name" value="Flg_hook"/>
    <property type="match status" value="1"/>
</dbReference>
<dbReference type="InterPro" id="IPR021136">
    <property type="entry name" value="Flagellar_hook_control-like_C"/>
</dbReference>
<evidence type="ECO:0000256" key="1">
    <source>
        <dbReference type="SAM" id="MobiDB-lite"/>
    </source>
</evidence>
<feature type="region of interest" description="Disordered" evidence="1">
    <location>
        <begin position="1"/>
        <end position="28"/>
    </location>
</feature>
<name>M7DDT9_9GAMM</name>
<sequence>MAIMKLPGNLPIQPSGQPSARSGSASANPLPAARQLLDQLQLRNNEAVLARVAEVIQSKGAPPELLLEVRNKPLLVEAALREVKVEPGDWLRIMRAGNELRLMGKLPEAPEATIARALAQRLPWQQSLGPGLATLAKALTSGLRPDPGPGQLPSMVTPQTLPEPARQALEQVLARMPDPTSFKPGSGRSEQAPATIRQWLTDSGLFAESRLTRASDTPAADLKLALMRVVSALLAQRSQPTSEFNRIVPLQSPELLQAPLQFPTAQPAPPPAAAQADEAASVGQTLRMLAGMLNRITVNQLHSQVLTTRAGGETGAPTSTMLLELPWLNAQQEPRVAQLRIEQNGREGSEADSARKRAVSEWRLNLVIDLDEAGPLHFDVAISQTSVGAQVWAERQATLRQVNEQLPALRKSLSDLGLEVTELESRLGKPRQTETRLEHRLVDTRA</sequence>
<dbReference type="Proteomes" id="UP000011960">
    <property type="component" value="Unassembled WGS sequence"/>
</dbReference>
<dbReference type="eggNOG" id="ENOG5033C35">
    <property type="taxonomic scope" value="Bacteria"/>
</dbReference>
<protein>
    <recommendedName>
        <fullName evidence="2">Flagellar hook-length control protein-like C-terminal domain-containing protein</fullName>
    </recommendedName>
</protein>
<comment type="caution">
    <text evidence="3">The sequence shown here is derived from an EMBL/GenBank/DDBJ whole genome shotgun (WGS) entry which is preliminary data.</text>
</comment>
<gene>
    <name evidence="3" type="ORF">MSNKSG1_08223</name>
</gene>
<evidence type="ECO:0000259" key="2">
    <source>
        <dbReference type="Pfam" id="PF02120"/>
    </source>
</evidence>
<dbReference type="PATRIC" id="fig|1288826.3.peg.1610"/>
<dbReference type="InterPro" id="IPR038610">
    <property type="entry name" value="FliK-like_C_sf"/>
</dbReference>
<evidence type="ECO:0000313" key="4">
    <source>
        <dbReference type="Proteomes" id="UP000011960"/>
    </source>
</evidence>